<accession>A0A8T0PQJ6</accession>
<sequence length="91" mass="9726">MTTPPKKGKTITLGDPRCPPAAAAAARRRTTPRRPPSSASTRLCLSSARRSPPPPAGEPPVLAFRDAASLGRRRGQPRLPVRDWVDAGYDS</sequence>
<evidence type="ECO:0000256" key="1">
    <source>
        <dbReference type="SAM" id="MobiDB-lite"/>
    </source>
</evidence>
<feature type="region of interest" description="Disordered" evidence="1">
    <location>
        <begin position="1"/>
        <end position="91"/>
    </location>
</feature>
<evidence type="ECO:0000313" key="2">
    <source>
        <dbReference type="EMBL" id="KAG2563355.1"/>
    </source>
</evidence>
<dbReference type="EMBL" id="CM029051">
    <property type="protein sequence ID" value="KAG2563355.1"/>
    <property type="molecule type" value="Genomic_DNA"/>
</dbReference>
<evidence type="ECO:0000313" key="3">
    <source>
        <dbReference type="Proteomes" id="UP000823388"/>
    </source>
</evidence>
<gene>
    <name evidence="2" type="ORF">PVAP13_8KG186602</name>
</gene>
<reference evidence="2" key="1">
    <citation type="submission" date="2020-05" db="EMBL/GenBank/DDBJ databases">
        <title>WGS assembly of Panicum virgatum.</title>
        <authorList>
            <person name="Lovell J.T."/>
            <person name="Jenkins J."/>
            <person name="Shu S."/>
            <person name="Juenger T.E."/>
            <person name="Schmutz J."/>
        </authorList>
    </citation>
    <scope>NUCLEOTIDE SEQUENCE</scope>
    <source>
        <strain evidence="2">AP13</strain>
    </source>
</reference>
<dbReference type="Proteomes" id="UP000823388">
    <property type="component" value="Chromosome 8K"/>
</dbReference>
<keyword evidence="3" id="KW-1185">Reference proteome</keyword>
<feature type="compositionally biased region" description="Low complexity" evidence="1">
    <location>
        <begin position="36"/>
        <end position="50"/>
    </location>
</feature>
<comment type="caution">
    <text evidence="2">The sequence shown here is derived from an EMBL/GenBank/DDBJ whole genome shotgun (WGS) entry which is preliminary data.</text>
</comment>
<proteinExistence type="predicted"/>
<dbReference type="AlphaFoldDB" id="A0A8T0PQJ6"/>
<name>A0A8T0PQJ6_PANVG</name>
<organism evidence="2 3">
    <name type="scientific">Panicum virgatum</name>
    <name type="common">Blackwell switchgrass</name>
    <dbReference type="NCBI Taxonomy" id="38727"/>
    <lineage>
        <taxon>Eukaryota</taxon>
        <taxon>Viridiplantae</taxon>
        <taxon>Streptophyta</taxon>
        <taxon>Embryophyta</taxon>
        <taxon>Tracheophyta</taxon>
        <taxon>Spermatophyta</taxon>
        <taxon>Magnoliopsida</taxon>
        <taxon>Liliopsida</taxon>
        <taxon>Poales</taxon>
        <taxon>Poaceae</taxon>
        <taxon>PACMAD clade</taxon>
        <taxon>Panicoideae</taxon>
        <taxon>Panicodae</taxon>
        <taxon>Paniceae</taxon>
        <taxon>Panicinae</taxon>
        <taxon>Panicum</taxon>
        <taxon>Panicum sect. Hiantes</taxon>
    </lineage>
</organism>
<protein>
    <submittedName>
        <fullName evidence="2">Uncharacterized protein</fullName>
    </submittedName>
</protein>